<protein>
    <recommendedName>
        <fullName evidence="1">Novel STAND NTPase 3 domain-containing protein</fullName>
    </recommendedName>
</protein>
<evidence type="ECO:0000313" key="3">
    <source>
        <dbReference type="Proteomes" id="UP000295008"/>
    </source>
</evidence>
<feature type="domain" description="Novel STAND NTPase 3" evidence="1">
    <location>
        <begin position="2"/>
        <end position="67"/>
    </location>
</feature>
<evidence type="ECO:0000259" key="1">
    <source>
        <dbReference type="Pfam" id="PF20720"/>
    </source>
</evidence>
<comment type="caution">
    <text evidence="2">The sequence shown here is derived from an EMBL/GenBank/DDBJ whole genome shotgun (WGS) entry which is preliminary data.</text>
</comment>
<reference evidence="2 3" key="1">
    <citation type="submission" date="2019-03" db="EMBL/GenBank/DDBJ databases">
        <title>Genomic Encyclopedia of Type Strains, Phase IV (KMG-IV): sequencing the most valuable type-strain genomes for metagenomic binning, comparative biology and taxonomic classification.</title>
        <authorList>
            <person name="Goeker M."/>
        </authorList>
    </citation>
    <scope>NUCLEOTIDE SEQUENCE [LARGE SCALE GENOMIC DNA]</scope>
    <source>
        <strain evidence="2 3">LX-B</strain>
    </source>
</reference>
<dbReference type="EMBL" id="SLUN01000078">
    <property type="protein sequence ID" value="TCL53607.1"/>
    <property type="molecule type" value="Genomic_DNA"/>
</dbReference>
<evidence type="ECO:0000313" key="2">
    <source>
        <dbReference type="EMBL" id="TCL53607.1"/>
    </source>
</evidence>
<dbReference type="AlphaFoldDB" id="A0A4R1QKC6"/>
<dbReference type="Proteomes" id="UP000295008">
    <property type="component" value="Unassembled WGS sequence"/>
</dbReference>
<keyword evidence="3" id="KW-1185">Reference proteome</keyword>
<gene>
    <name evidence="2" type="ORF">EDC14_10781</name>
</gene>
<dbReference type="Pfam" id="PF20720">
    <property type="entry name" value="nSTAND3"/>
    <property type="match status" value="1"/>
</dbReference>
<organism evidence="2 3">
    <name type="scientific">Hydrogenispora ethanolica</name>
    <dbReference type="NCBI Taxonomy" id="1082276"/>
    <lineage>
        <taxon>Bacteria</taxon>
        <taxon>Bacillati</taxon>
        <taxon>Bacillota</taxon>
        <taxon>Hydrogenispora</taxon>
    </lineage>
</organism>
<sequence length="375" mass="44324">MKFIHLISKSRNQILILTSRGYVLQQGLAEYQNEQLKLAFNIGKCFLQLGDYSDLIKARILFNHLYFSEKLEWDYVEVIADGYERIINHNNYHPRIIENFLDQGSLLMKDNDPRQFYNKFLNYLNEPFDFWKEIFMKLTYGALLTALILLLSSQPTRYSDLKESFYSCIEVGRHNYIPIQEEEFESIIAQLEKIMIVTNKEKRTSRILVKFQNPSIKDFLCRYLAENLPQYGKMLIQGCPFINQLLFIFKTTDSKRYIDEGLEENALDREKVLFPKNLEILLTNRIISEFDTLKYSYAEGDAYEHKPSVYVVPEDCIVRKLHDIVSNFGVNKNAQMDAFIRDKVKWLCVILHEEGYPFSYDDMVEFPYLIQAVMP</sequence>
<accession>A0A4R1QKC6</accession>
<name>A0A4R1QKC6_HYDET</name>
<proteinExistence type="predicted"/>
<dbReference type="InterPro" id="IPR049050">
    <property type="entry name" value="nSTAND3"/>
</dbReference>